<evidence type="ECO:0000313" key="3">
    <source>
        <dbReference type="Proteomes" id="UP001320898"/>
    </source>
</evidence>
<feature type="region of interest" description="Disordered" evidence="1">
    <location>
        <begin position="65"/>
        <end position="89"/>
    </location>
</feature>
<name>A0AAW5QWB4_9HYPH</name>
<gene>
    <name evidence="2" type="ORF">MUB46_01935</name>
</gene>
<evidence type="ECO:0000256" key="1">
    <source>
        <dbReference type="SAM" id="MobiDB-lite"/>
    </source>
</evidence>
<dbReference type="AlphaFoldDB" id="A0AAW5QWB4"/>
<accession>A0AAW5QWB4</accession>
<protein>
    <submittedName>
        <fullName evidence="2">Uncharacterized protein</fullName>
    </submittedName>
</protein>
<feature type="compositionally biased region" description="Basic and acidic residues" evidence="1">
    <location>
        <begin position="79"/>
        <end position="89"/>
    </location>
</feature>
<dbReference type="EMBL" id="JALIDZ010000001">
    <property type="protein sequence ID" value="MCT8970609.1"/>
    <property type="molecule type" value="Genomic_DNA"/>
</dbReference>
<keyword evidence="3" id="KW-1185">Reference proteome</keyword>
<organism evidence="2 3">
    <name type="scientific">Microbaculum marinisediminis</name>
    <dbReference type="NCBI Taxonomy" id="2931392"/>
    <lineage>
        <taxon>Bacteria</taxon>
        <taxon>Pseudomonadati</taxon>
        <taxon>Pseudomonadota</taxon>
        <taxon>Alphaproteobacteria</taxon>
        <taxon>Hyphomicrobiales</taxon>
        <taxon>Tepidamorphaceae</taxon>
        <taxon>Microbaculum</taxon>
    </lineage>
</organism>
<comment type="caution">
    <text evidence="2">The sequence shown here is derived from an EMBL/GenBank/DDBJ whole genome shotgun (WGS) entry which is preliminary data.</text>
</comment>
<dbReference type="RefSeq" id="WP_261614174.1">
    <property type="nucleotide sequence ID" value="NZ_JALIDZ010000001.1"/>
</dbReference>
<evidence type="ECO:0000313" key="2">
    <source>
        <dbReference type="EMBL" id="MCT8970609.1"/>
    </source>
</evidence>
<reference evidence="2 3" key="1">
    <citation type="submission" date="2022-04" db="EMBL/GenBank/DDBJ databases">
        <authorList>
            <person name="Ye Y.-Q."/>
            <person name="Du Z.-J."/>
        </authorList>
    </citation>
    <scope>NUCLEOTIDE SEQUENCE [LARGE SCALE GENOMIC DNA]</scope>
    <source>
        <strain evidence="2 3">A6E488</strain>
    </source>
</reference>
<proteinExistence type="predicted"/>
<sequence>MGIPAPTAIPVASTVVVSHGPDGEIFVELHDRTGRIVAVAPLCLGRAVAFAVSLNEACQALIDADCDPGGDARGAEGGTPDRDEGGPHG</sequence>
<dbReference type="Proteomes" id="UP001320898">
    <property type="component" value="Unassembled WGS sequence"/>
</dbReference>